<evidence type="ECO:0000313" key="2">
    <source>
        <dbReference type="Proteomes" id="UP000078049"/>
    </source>
</evidence>
<protein>
    <submittedName>
        <fullName evidence="1">Membrane protein</fullName>
    </submittedName>
</protein>
<dbReference type="PRINTS" id="PR01776">
    <property type="entry name" value="HPOMPFAMILY"/>
</dbReference>
<dbReference type="AlphaFoldDB" id="A0A1A9H8U9"/>
<sequence length="522" mass="56267">MKQNLKPFKMIKENLMTQSQKVRFLAPLSLALSLSFNQVGAEEDGGFMTFGYELGQVVQQVKNPGKIKAEELAGLLNSTTTNNTNVNDTGGNVAGMLGNLFMNQLGNLVDLYPTLDTSKIQQCGSSGSGATAAATSSSPCFQGNLALYNQMVSSIKTLRQDISNNIFQGNNNTTSANLSNQLSELNTASVYLTYMNSFLNANNQAGGIFQNNTDKDYGNGVSAQQIAYILKQASITMGPSGNSGAAAAFLDAALAQHVFNSANAGNDLSAKEFTSLVQNIVNNSQNALTLANNANISNSTGYQVSYGGNIDQARSTQLLNNTTNTLAKVAALNNELKANPWLGNFAAGNSSQVNAFNGFITKIGYKQFFGENKNVGLRYYGFFSYNGAGVGNGPTYNQVNLLTYGVGTDVLYNVFSRSFGSRSLNAGFFGGIQLAGDTYISTLRNSPQLANRPTATKFQFLFDVGLRMNFGILKKDLKSHNQHSIEIGVQIPTIYNTYYKAGGAEVKYFRPYSVYWVYGYAF</sequence>
<dbReference type="Proteomes" id="UP000078049">
    <property type="component" value="Chromosome"/>
</dbReference>
<accession>A0A1A9H8U9</accession>
<name>A0A1A9H8U9_HELPX</name>
<dbReference type="InterPro" id="IPR002718">
    <property type="entry name" value="OMP_Helicobacter"/>
</dbReference>
<gene>
    <name evidence="1" type="ORF">AA973_04150</name>
</gene>
<dbReference type="RefSeq" id="WP_064437741.1">
    <property type="nucleotide sequence ID" value="NZ_CP011485.1"/>
</dbReference>
<dbReference type="Pfam" id="PF01856">
    <property type="entry name" value="HP_OMP"/>
    <property type="match status" value="1"/>
</dbReference>
<dbReference type="PATRIC" id="fig|210.2440.peg.858"/>
<dbReference type="EMBL" id="CP011485">
    <property type="protein sequence ID" value="ANH47028.1"/>
    <property type="molecule type" value="Genomic_DNA"/>
</dbReference>
<organism evidence="1 2">
    <name type="scientific">Helicobacter pylori</name>
    <name type="common">Campylobacter pylori</name>
    <dbReference type="NCBI Taxonomy" id="210"/>
    <lineage>
        <taxon>Bacteria</taxon>
        <taxon>Pseudomonadati</taxon>
        <taxon>Campylobacterota</taxon>
        <taxon>Epsilonproteobacteria</taxon>
        <taxon>Campylobacterales</taxon>
        <taxon>Helicobacteraceae</taxon>
        <taxon>Helicobacter</taxon>
    </lineage>
</organism>
<evidence type="ECO:0000313" key="1">
    <source>
        <dbReference type="EMBL" id="ANH47028.1"/>
    </source>
</evidence>
<proteinExistence type="predicted"/>
<reference evidence="1 2" key="1">
    <citation type="submission" date="2014-04" db="EMBL/GenBank/DDBJ databases">
        <title>Detecting global and local adaptation in a worldwide sample of Helicobacter pylori genomes.</title>
        <authorList>
            <person name="Montano V."/>
            <person name="Didelot X."/>
            <person name="Foll M."/>
            <person name="Linz B."/>
            <person name="Reinhardt R."/>
            <person name="Suerbaum S."/>
            <person name="Moodley Y."/>
            <person name="Jensen J.D."/>
        </authorList>
    </citation>
    <scope>NUCLEOTIDE SEQUENCE [LARGE SCALE GENOMIC DNA]</scope>
    <source>
        <strain evidence="2">ausabrJ05</strain>
    </source>
</reference>